<evidence type="ECO:0000256" key="6">
    <source>
        <dbReference type="ARBA" id="ARBA00023284"/>
    </source>
</evidence>
<dbReference type="InterPro" id="IPR013766">
    <property type="entry name" value="Thioredoxin_domain"/>
</dbReference>
<dbReference type="GO" id="GO:0045454">
    <property type="term" value="P:cell redox homeostasis"/>
    <property type="evidence" value="ECO:0007669"/>
    <property type="project" value="TreeGrafter"/>
</dbReference>
<dbReference type="PROSITE" id="PS51352">
    <property type="entry name" value="THIOREDOXIN_2"/>
    <property type="match status" value="1"/>
</dbReference>
<dbReference type="InterPro" id="IPR050924">
    <property type="entry name" value="Peroxiredoxin_BCP/PrxQ"/>
</dbReference>
<name>A0A1X7RCR2_ZYMT9</name>
<evidence type="ECO:0000313" key="8">
    <source>
        <dbReference type="EMBL" id="SMQ45193.1"/>
    </source>
</evidence>
<keyword evidence="3" id="KW-0049">Antioxidant</keyword>
<sequence length="185" mass="20441">MAHTTFPSDLPKPEDDGACNHLTGSRFPSVALPATSGSTVDPSTLSGLSILFCYPRTGAPNETITDDWNAIPGARGCTPQACSFRDACDEFKSLGVSNIFGASTQDTPYQQEAKERNHLPYDLLSDEKTEMIKALNLPTFEWKGTKLIKRLSMAIEDGKIIKVFYPVFPPNESANEVLKWLKERR</sequence>
<dbReference type="GO" id="GO:0008379">
    <property type="term" value="F:thioredoxin peroxidase activity"/>
    <property type="evidence" value="ECO:0007669"/>
    <property type="project" value="TreeGrafter"/>
</dbReference>
<keyword evidence="4" id="KW-0560">Oxidoreductase</keyword>
<evidence type="ECO:0000256" key="5">
    <source>
        <dbReference type="ARBA" id="ARBA00023157"/>
    </source>
</evidence>
<dbReference type="GO" id="GO:0034599">
    <property type="term" value="P:cellular response to oxidative stress"/>
    <property type="evidence" value="ECO:0007669"/>
    <property type="project" value="TreeGrafter"/>
</dbReference>
<evidence type="ECO:0000256" key="2">
    <source>
        <dbReference type="ARBA" id="ARBA00022559"/>
    </source>
</evidence>
<keyword evidence="2" id="KW-0575">Peroxidase</keyword>
<evidence type="ECO:0000256" key="4">
    <source>
        <dbReference type="ARBA" id="ARBA00023002"/>
    </source>
</evidence>
<evidence type="ECO:0000256" key="1">
    <source>
        <dbReference type="ARBA" id="ARBA00010505"/>
    </source>
</evidence>
<reference evidence="8 9" key="1">
    <citation type="submission" date="2016-06" db="EMBL/GenBank/DDBJ databases">
        <authorList>
            <person name="Kjaerup R.B."/>
            <person name="Dalgaard T.S."/>
            <person name="Juul-Madsen H.R."/>
        </authorList>
    </citation>
    <scope>NUCLEOTIDE SEQUENCE [LARGE SCALE GENOMIC DNA]</scope>
</reference>
<dbReference type="EMBL" id="LT853692">
    <property type="protein sequence ID" value="SMQ45193.1"/>
    <property type="molecule type" value="Genomic_DNA"/>
</dbReference>
<dbReference type="InterPro" id="IPR036249">
    <property type="entry name" value="Thioredoxin-like_sf"/>
</dbReference>
<keyword evidence="5" id="KW-1015">Disulfide bond</keyword>
<accession>A0A1X7RCR2</accession>
<keyword evidence="9" id="KW-1185">Reference proteome</keyword>
<keyword evidence="6" id="KW-0676">Redox-active center</keyword>
<protein>
    <recommendedName>
        <fullName evidence="7">Thioredoxin domain-containing protein</fullName>
    </recommendedName>
</protein>
<evidence type="ECO:0000256" key="3">
    <source>
        <dbReference type="ARBA" id="ARBA00022862"/>
    </source>
</evidence>
<dbReference type="CDD" id="cd03017">
    <property type="entry name" value="PRX_BCP"/>
    <property type="match status" value="1"/>
</dbReference>
<evidence type="ECO:0000313" key="9">
    <source>
        <dbReference type="Proteomes" id="UP000215127"/>
    </source>
</evidence>
<organism evidence="8 9">
    <name type="scientific">Zymoseptoria tritici (strain ST99CH_3D7)</name>
    <dbReference type="NCBI Taxonomy" id="1276538"/>
    <lineage>
        <taxon>Eukaryota</taxon>
        <taxon>Fungi</taxon>
        <taxon>Dikarya</taxon>
        <taxon>Ascomycota</taxon>
        <taxon>Pezizomycotina</taxon>
        <taxon>Dothideomycetes</taxon>
        <taxon>Dothideomycetidae</taxon>
        <taxon>Mycosphaerellales</taxon>
        <taxon>Mycosphaerellaceae</taxon>
        <taxon>Zymoseptoria</taxon>
    </lineage>
</organism>
<dbReference type="AlphaFoldDB" id="A0A1X7RCR2"/>
<dbReference type="Proteomes" id="UP000215127">
    <property type="component" value="Chromosome 1"/>
</dbReference>
<dbReference type="GO" id="GO:0005737">
    <property type="term" value="C:cytoplasm"/>
    <property type="evidence" value="ECO:0007669"/>
    <property type="project" value="TreeGrafter"/>
</dbReference>
<dbReference type="InterPro" id="IPR013740">
    <property type="entry name" value="Redoxin"/>
</dbReference>
<feature type="domain" description="Thioredoxin" evidence="7">
    <location>
        <begin position="21"/>
        <end position="185"/>
    </location>
</feature>
<comment type="similarity">
    <text evidence="1">Belongs to the peroxiredoxin family. Prx5 subfamily.</text>
</comment>
<evidence type="ECO:0000259" key="7">
    <source>
        <dbReference type="PROSITE" id="PS51352"/>
    </source>
</evidence>
<dbReference type="PANTHER" id="PTHR42801">
    <property type="entry name" value="THIOREDOXIN-DEPENDENT PEROXIDE REDUCTASE"/>
    <property type="match status" value="1"/>
</dbReference>
<dbReference type="Gene3D" id="3.40.30.10">
    <property type="entry name" value="Glutaredoxin"/>
    <property type="match status" value="1"/>
</dbReference>
<dbReference type="STRING" id="1276538.A0A1X7RCR2"/>
<gene>
    <name evidence="8" type="ORF">ZT3D7_G337</name>
</gene>
<dbReference type="Pfam" id="PF08534">
    <property type="entry name" value="Redoxin"/>
    <property type="match status" value="1"/>
</dbReference>
<dbReference type="PANTHER" id="PTHR42801:SF21">
    <property type="entry name" value="BCPB PROTEIN"/>
    <property type="match status" value="1"/>
</dbReference>
<dbReference type="SUPFAM" id="SSF52833">
    <property type="entry name" value="Thioredoxin-like"/>
    <property type="match status" value="1"/>
</dbReference>
<proteinExistence type="inferred from homology"/>